<dbReference type="PATRIC" id="fig|1305737.6.peg.3207"/>
<dbReference type="AlphaFoldDB" id="A0A0P7XZZ4"/>
<dbReference type="OrthoDB" id="1490653at2"/>
<evidence type="ECO:0000313" key="2">
    <source>
        <dbReference type="EMBL" id="KPQ13527.1"/>
    </source>
</evidence>
<evidence type="ECO:0000313" key="3">
    <source>
        <dbReference type="Proteomes" id="UP000050421"/>
    </source>
</evidence>
<dbReference type="Proteomes" id="UP000050421">
    <property type="component" value="Unassembled WGS sequence"/>
</dbReference>
<dbReference type="SUPFAM" id="SSF48452">
    <property type="entry name" value="TPR-like"/>
    <property type="match status" value="1"/>
</dbReference>
<reference evidence="2 3" key="1">
    <citation type="submission" date="2015-09" db="EMBL/GenBank/DDBJ databases">
        <title>Identification and resolution of microdiversity through metagenomic sequencing of parallel consortia.</title>
        <authorList>
            <person name="Nelson W.C."/>
            <person name="Romine M.F."/>
            <person name="Lindemann S.R."/>
        </authorList>
    </citation>
    <scope>NUCLEOTIDE SEQUENCE [LARGE SCALE GENOMIC DNA]</scope>
    <source>
        <strain evidence="2">HL-49</strain>
    </source>
</reference>
<dbReference type="STRING" id="1305737.GCA_000526355_02982"/>
<dbReference type="EMBL" id="LJXT01000087">
    <property type="protein sequence ID" value="KPQ13527.1"/>
    <property type="molecule type" value="Genomic_DNA"/>
</dbReference>
<accession>A0A0P7XZZ4</accession>
<organism evidence="2 3">
    <name type="scientific">Algoriphagus marincola HL-49</name>
    <dbReference type="NCBI Taxonomy" id="1305737"/>
    <lineage>
        <taxon>Bacteria</taxon>
        <taxon>Pseudomonadati</taxon>
        <taxon>Bacteroidota</taxon>
        <taxon>Cytophagia</taxon>
        <taxon>Cytophagales</taxon>
        <taxon>Cyclobacteriaceae</taxon>
        <taxon>Algoriphagus</taxon>
    </lineage>
</organism>
<feature type="signal peptide" evidence="1">
    <location>
        <begin position="1"/>
        <end position="21"/>
    </location>
</feature>
<sequence length="434" mass="48641">MKIKSTLLGLSALLLAGMVQAQDGWNWPADSAEEAKARELNAAYTDYMKSDQFIEATKPLNWLLVNVPELNESLYINGVSVYKGAADATADEAQKRVYQDSVMAIYDKREQIYDNAPKWIENKAYFGYGFYKGTKEKLGDVVADFERAMELNGELSLVDLYAAYFDAVYRHNAYNKAYEPEEVLAIYDKIQVDLDKMAAEGKDVSRPKSTTETILVAMKLIDCDFIENTMGPKLAADPTNETLANQIFKYSVQYKCFSSDAFLTALELIDSKNPTYSTSQVRVMRYMQAKDYEKALPVVQKALELAENDTQRGEMQMELAKIYGNMGRKSDARNAAKEAASLNEELVKDAYTLVAQLYMNSFNECRGGQSRAKDYSIYIAAYNAYQRAGDSKGMASARSRFPSKEELFTEGLQVGSSINTGCWIGETVTLATRD</sequence>
<name>A0A0P7XZZ4_9BACT</name>
<dbReference type="InterPro" id="IPR011990">
    <property type="entry name" value="TPR-like_helical_dom_sf"/>
</dbReference>
<protein>
    <submittedName>
        <fullName evidence="2">Uncharacterized protein</fullName>
    </submittedName>
</protein>
<gene>
    <name evidence="2" type="ORF">HLUCCX10_12750</name>
</gene>
<keyword evidence="1" id="KW-0732">Signal</keyword>
<proteinExistence type="predicted"/>
<dbReference type="Gene3D" id="1.25.40.10">
    <property type="entry name" value="Tetratricopeptide repeat domain"/>
    <property type="match status" value="1"/>
</dbReference>
<feature type="chain" id="PRO_5006145820" evidence="1">
    <location>
        <begin position="22"/>
        <end position="434"/>
    </location>
</feature>
<evidence type="ECO:0000256" key="1">
    <source>
        <dbReference type="SAM" id="SignalP"/>
    </source>
</evidence>
<comment type="caution">
    <text evidence="2">The sequence shown here is derived from an EMBL/GenBank/DDBJ whole genome shotgun (WGS) entry which is preliminary data.</text>
</comment>
<dbReference type="eggNOG" id="COG0457">
    <property type="taxonomic scope" value="Bacteria"/>
</dbReference>